<evidence type="ECO:0000256" key="1">
    <source>
        <dbReference type="SAM" id="SignalP"/>
    </source>
</evidence>
<evidence type="ECO:0008006" key="4">
    <source>
        <dbReference type="Google" id="ProtNLM"/>
    </source>
</evidence>
<sequence length="93" mass="10823">MSVHLRVKEWTLKIHMMLLEMLILLQAAVVPAPGVEGVHHQIEVIDPKRIQNLLLDHLYHQDLMGQDHLHQKVDHNLPKDHHYLVKHHVPPGT</sequence>
<feature type="non-terminal residue" evidence="2">
    <location>
        <position position="1"/>
    </location>
</feature>
<evidence type="ECO:0000313" key="3">
    <source>
        <dbReference type="Proteomes" id="UP000837857"/>
    </source>
</evidence>
<proteinExistence type="predicted"/>
<dbReference type="EMBL" id="OW152823">
    <property type="protein sequence ID" value="CAH2039552.1"/>
    <property type="molecule type" value="Genomic_DNA"/>
</dbReference>
<feature type="chain" id="PRO_5045825741" description="Secreted protein" evidence="1">
    <location>
        <begin position="28"/>
        <end position="93"/>
    </location>
</feature>
<organism evidence="2 3">
    <name type="scientific">Iphiclides podalirius</name>
    <name type="common">scarce swallowtail</name>
    <dbReference type="NCBI Taxonomy" id="110791"/>
    <lineage>
        <taxon>Eukaryota</taxon>
        <taxon>Metazoa</taxon>
        <taxon>Ecdysozoa</taxon>
        <taxon>Arthropoda</taxon>
        <taxon>Hexapoda</taxon>
        <taxon>Insecta</taxon>
        <taxon>Pterygota</taxon>
        <taxon>Neoptera</taxon>
        <taxon>Endopterygota</taxon>
        <taxon>Lepidoptera</taxon>
        <taxon>Glossata</taxon>
        <taxon>Ditrysia</taxon>
        <taxon>Papilionoidea</taxon>
        <taxon>Papilionidae</taxon>
        <taxon>Papilioninae</taxon>
        <taxon>Iphiclides</taxon>
    </lineage>
</organism>
<dbReference type="Proteomes" id="UP000837857">
    <property type="component" value="Chromosome 11"/>
</dbReference>
<feature type="signal peptide" evidence="1">
    <location>
        <begin position="1"/>
        <end position="27"/>
    </location>
</feature>
<keyword evidence="3" id="KW-1185">Reference proteome</keyword>
<keyword evidence="1" id="KW-0732">Signal</keyword>
<protein>
    <recommendedName>
        <fullName evidence="4">Secreted protein</fullName>
    </recommendedName>
</protein>
<reference evidence="2" key="1">
    <citation type="submission" date="2022-03" db="EMBL/GenBank/DDBJ databases">
        <authorList>
            <person name="Martin H S."/>
        </authorList>
    </citation>
    <scope>NUCLEOTIDE SEQUENCE</scope>
</reference>
<name>A0ABN8HPT2_9NEOP</name>
<evidence type="ECO:0000313" key="2">
    <source>
        <dbReference type="EMBL" id="CAH2039552.1"/>
    </source>
</evidence>
<accession>A0ABN8HPT2</accession>
<gene>
    <name evidence="2" type="ORF">IPOD504_LOCUS1768</name>
</gene>